<feature type="chain" id="PRO_5046425035" description="DUF2690 domain-containing protein" evidence="1">
    <location>
        <begin position="41"/>
        <end position="171"/>
    </location>
</feature>
<dbReference type="RefSeq" id="WP_208567586.1">
    <property type="nucleotide sequence ID" value="NZ_JAGFWR010000006.1"/>
</dbReference>
<evidence type="ECO:0008006" key="4">
    <source>
        <dbReference type="Google" id="ProtNLM"/>
    </source>
</evidence>
<accession>A0ABS3V8J8</accession>
<feature type="signal peptide" evidence="1">
    <location>
        <begin position="1"/>
        <end position="40"/>
    </location>
</feature>
<proteinExistence type="predicted"/>
<reference evidence="2 3" key="1">
    <citation type="submission" date="2021-03" db="EMBL/GenBank/DDBJ databases">
        <authorList>
            <person name="Lee D.-H."/>
        </authorList>
    </citation>
    <scope>NUCLEOTIDE SEQUENCE [LARGE SCALE GENOMIC DNA]</scope>
    <source>
        <strain evidence="2 3">MMS20-R2-23</strain>
    </source>
</reference>
<evidence type="ECO:0000313" key="2">
    <source>
        <dbReference type="EMBL" id="MBO4161936.1"/>
    </source>
</evidence>
<protein>
    <recommendedName>
        <fullName evidence="4">DUF2690 domain-containing protein</fullName>
    </recommendedName>
</protein>
<dbReference type="Proteomes" id="UP000671399">
    <property type="component" value="Unassembled WGS sequence"/>
</dbReference>
<evidence type="ECO:0000313" key="3">
    <source>
        <dbReference type="Proteomes" id="UP000671399"/>
    </source>
</evidence>
<evidence type="ECO:0000256" key="1">
    <source>
        <dbReference type="SAM" id="SignalP"/>
    </source>
</evidence>
<keyword evidence="1" id="KW-0732">Signal</keyword>
<gene>
    <name evidence="2" type="ORF">JQN83_14115</name>
</gene>
<keyword evidence="3" id="KW-1185">Reference proteome</keyword>
<sequence length="171" mass="17762">MSTTSTVERPRRFGRALLAAVTAILAAGTIILTGAAPAQATDSGGDGSPTGCSQTSTVATVPIHGSRGALAGKAIGELQLRWSWSCHGNWSRVVLYGGMYSNPVTVEQVVESEGRRASAYDPNLLTGAGGTSAWSPYIRLANSQSTACVQAWLSSDFGTLNYHTNGARLCV</sequence>
<dbReference type="EMBL" id="JAGFWR010000006">
    <property type="protein sequence ID" value="MBO4161936.1"/>
    <property type="molecule type" value="Genomic_DNA"/>
</dbReference>
<name>A0ABS3V8J8_9ACTN</name>
<organism evidence="2 3">
    <name type="scientific">Micromonospora antibiotica</name>
    <dbReference type="NCBI Taxonomy" id="2807623"/>
    <lineage>
        <taxon>Bacteria</taxon>
        <taxon>Bacillati</taxon>
        <taxon>Actinomycetota</taxon>
        <taxon>Actinomycetes</taxon>
        <taxon>Micromonosporales</taxon>
        <taxon>Micromonosporaceae</taxon>
        <taxon>Micromonospora</taxon>
    </lineage>
</organism>
<comment type="caution">
    <text evidence="2">The sequence shown here is derived from an EMBL/GenBank/DDBJ whole genome shotgun (WGS) entry which is preliminary data.</text>
</comment>